<dbReference type="Pfam" id="PF02120">
    <property type="entry name" value="Flg_hook"/>
    <property type="match status" value="1"/>
</dbReference>
<dbReference type="CDD" id="cd17470">
    <property type="entry name" value="T3SS_Flik_C"/>
    <property type="match status" value="1"/>
</dbReference>
<sequence>MLLIDKHKARGQSMSPVSTTPDLLSGASTKRASALPFDPIASRNTDRPKFRLEDYARDDVNDSVRAESTRRESSARSEHVNNRHESRRETSPSQTKDRPEDSQVRASGTEASRTPAPSHNETKTVQADNAPASEADAAPASTPEPASTPAKDPKENVAEGSTEAAADSPAAAPVASEVRETQPKTEPAHPDGTAQVAPTQTGTSNGSENGNDNAPSPTPQASGQVNEQNPLSNEKTAPVESSGHSVKKTDETSAAVEKAAHEQIKTASDNVVAGQQKITAATTATSATEPRESNSAKQSPTQTASAPAHQSGDPKLAALQKLTQRPAAEDATAAAKSNANAAASDDKTTLTLPVPWPQKSAAQTATAQTATAGTNGKTTELPADAVARAVRAAAGAANANNQAQKPATETSAPQGTAKTAAPQSGQPLPKIEIEQSVAARQQNAGETALLAANRAAAADNAPKPNLLPSQSETIAAVTALNSRVPRSNALGAAQQSNALNSAAEKAVSQIAANAGQTAVGAIVAGATQSSAPAGGSTTAFTAVQSQPAGTPIEQAAGNHSRGGASQNGLSDSGSTSSGTPRAGEMPSTTTGSSFGDTLRANGSERAANAQEARQPLPGAAAEQVKVKLVKAAQGGLDRIKMQLNPSELGKVEVRLEFGSDGGVRGIVTVEKPETLSLLQRDARQLEQALQDAGFKTGGDSLEFQMRGGDTNGRQQFAGDGNGSLSNAGGDLAADEEQLGTATAGTEQDGIGDDGSLNMVA</sequence>
<keyword evidence="3" id="KW-0969">Cilium</keyword>
<dbReference type="EMBL" id="CP102480">
    <property type="protein sequence ID" value="UUX50506.1"/>
    <property type="molecule type" value="Genomic_DNA"/>
</dbReference>
<evidence type="ECO:0000256" key="1">
    <source>
        <dbReference type="SAM" id="MobiDB-lite"/>
    </source>
</evidence>
<name>A0A9J7AUK5_9PROT</name>
<feature type="compositionally biased region" description="Polar residues" evidence="1">
    <location>
        <begin position="295"/>
        <end position="305"/>
    </location>
</feature>
<keyword evidence="4" id="KW-1185">Reference proteome</keyword>
<evidence type="ECO:0000259" key="2">
    <source>
        <dbReference type="Pfam" id="PF02120"/>
    </source>
</evidence>
<feature type="domain" description="Flagellar hook-length control protein-like C-terminal" evidence="2">
    <location>
        <begin position="628"/>
        <end position="708"/>
    </location>
</feature>
<accession>A0A9J7AUK5</accession>
<dbReference type="RefSeq" id="WP_257769685.1">
    <property type="nucleotide sequence ID" value="NZ_CP102480.1"/>
</dbReference>
<feature type="compositionally biased region" description="Low complexity" evidence="1">
    <location>
        <begin position="566"/>
        <end position="578"/>
    </location>
</feature>
<dbReference type="Gene3D" id="3.30.750.140">
    <property type="match status" value="1"/>
</dbReference>
<feature type="region of interest" description="Disordered" evidence="1">
    <location>
        <begin position="550"/>
        <end position="618"/>
    </location>
</feature>
<dbReference type="Proteomes" id="UP001060336">
    <property type="component" value="Chromosome"/>
</dbReference>
<keyword evidence="3" id="KW-0282">Flagellum</keyword>
<feature type="compositionally biased region" description="Basic and acidic residues" evidence="1">
    <location>
        <begin position="44"/>
        <end position="103"/>
    </location>
</feature>
<feature type="compositionally biased region" description="Polar residues" evidence="1">
    <location>
        <begin position="104"/>
        <end position="126"/>
    </location>
</feature>
<protein>
    <submittedName>
        <fullName evidence="3">Flagellar hook-length control protein FliK</fullName>
    </submittedName>
</protein>
<evidence type="ECO:0000313" key="3">
    <source>
        <dbReference type="EMBL" id="UUX50506.1"/>
    </source>
</evidence>
<feature type="compositionally biased region" description="Low complexity" evidence="1">
    <location>
        <begin position="329"/>
        <end position="343"/>
    </location>
</feature>
<dbReference type="InterPro" id="IPR038610">
    <property type="entry name" value="FliK-like_C_sf"/>
</dbReference>
<dbReference type="KEGG" id="naci:NUH88_02175"/>
<reference evidence="3" key="1">
    <citation type="submission" date="2022-08" db="EMBL/GenBank/DDBJ databases">
        <title>Nisaea acidiphila sp. nov., isolated from a marine algal debris and emended description of the genus Nisaea Urios et al. 2008.</title>
        <authorList>
            <person name="Kwon K."/>
        </authorList>
    </citation>
    <scope>NUCLEOTIDE SEQUENCE</scope>
    <source>
        <strain evidence="3">MEBiC11861</strain>
    </source>
</reference>
<feature type="compositionally biased region" description="Polar residues" evidence="1">
    <location>
        <begin position="196"/>
        <end position="235"/>
    </location>
</feature>
<feature type="compositionally biased region" description="Basic and acidic residues" evidence="1">
    <location>
        <begin position="177"/>
        <end position="189"/>
    </location>
</feature>
<feature type="compositionally biased region" description="Polar residues" evidence="1">
    <location>
        <begin position="586"/>
        <end position="595"/>
    </location>
</feature>
<feature type="compositionally biased region" description="Low complexity" evidence="1">
    <location>
        <begin position="163"/>
        <end position="176"/>
    </location>
</feature>
<evidence type="ECO:0000313" key="4">
    <source>
        <dbReference type="Proteomes" id="UP001060336"/>
    </source>
</evidence>
<dbReference type="InterPro" id="IPR021136">
    <property type="entry name" value="Flagellar_hook_control-like_C"/>
</dbReference>
<feature type="compositionally biased region" description="Low complexity" evidence="1">
    <location>
        <begin position="279"/>
        <end position="288"/>
    </location>
</feature>
<feature type="compositionally biased region" description="Polar residues" evidence="1">
    <location>
        <begin position="405"/>
        <end position="426"/>
    </location>
</feature>
<feature type="compositionally biased region" description="Polar residues" evidence="1">
    <location>
        <begin position="12"/>
        <end position="31"/>
    </location>
</feature>
<feature type="region of interest" description="Disordered" evidence="1">
    <location>
        <begin position="703"/>
        <end position="760"/>
    </location>
</feature>
<feature type="compositionally biased region" description="Low complexity" evidence="1">
    <location>
        <begin position="361"/>
        <end position="404"/>
    </location>
</feature>
<organism evidence="3 4">
    <name type="scientific">Nisaea acidiphila</name>
    <dbReference type="NCBI Taxonomy" id="1862145"/>
    <lineage>
        <taxon>Bacteria</taxon>
        <taxon>Pseudomonadati</taxon>
        <taxon>Pseudomonadota</taxon>
        <taxon>Alphaproteobacteria</taxon>
        <taxon>Rhodospirillales</taxon>
        <taxon>Thalassobaculaceae</taxon>
        <taxon>Nisaea</taxon>
    </lineage>
</organism>
<dbReference type="AlphaFoldDB" id="A0A9J7AUK5"/>
<feature type="region of interest" description="Disordered" evidence="1">
    <location>
        <begin position="1"/>
        <end position="432"/>
    </location>
</feature>
<keyword evidence="3" id="KW-0966">Cell projection</keyword>
<gene>
    <name evidence="3" type="ORF">NUH88_02175</name>
</gene>
<proteinExistence type="predicted"/>
<feature type="compositionally biased region" description="Low complexity" evidence="1">
    <location>
        <begin position="127"/>
        <end position="150"/>
    </location>
</feature>